<evidence type="ECO:0000256" key="1">
    <source>
        <dbReference type="SAM" id="MobiDB-lite"/>
    </source>
</evidence>
<organism evidence="3">
    <name type="scientific">Leptosphaeria maculans (strain JN3 / isolate v23.1.3 / race Av1-4-5-6-7-8)</name>
    <name type="common">Blackleg fungus</name>
    <name type="synonym">Phoma lingam</name>
    <dbReference type="NCBI Taxonomy" id="985895"/>
    <lineage>
        <taxon>Eukaryota</taxon>
        <taxon>Fungi</taxon>
        <taxon>Dikarya</taxon>
        <taxon>Ascomycota</taxon>
        <taxon>Pezizomycotina</taxon>
        <taxon>Dothideomycetes</taxon>
        <taxon>Pleosporomycetidae</taxon>
        <taxon>Pleosporales</taxon>
        <taxon>Pleosporineae</taxon>
        <taxon>Leptosphaeriaceae</taxon>
        <taxon>Plenodomus</taxon>
        <taxon>Plenodomus lingam/Leptosphaeria maculans species complex</taxon>
    </lineage>
</organism>
<evidence type="ECO:0000313" key="3">
    <source>
        <dbReference type="Proteomes" id="UP000002668"/>
    </source>
</evidence>
<keyword evidence="3" id="KW-1185">Reference proteome</keyword>
<dbReference type="HOGENOM" id="CLU_3207771_0_0_1"/>
<dbReference type="AlphaFoldDB" id="E4ZV97"/>
<evidence type="ECO:0000313" key="2">
    <source>
        <dbReference type="EMBL" id="CBX95523.1"/>
    </source>
</evidence>
<dbReference type="EMBL" id="FP929127">
    <property type="protein sequence ID" value="CBX95523.1"/>
    <property type="molecule type" value="Genomic_DNA"/>
</dbReference>
<dbReference type="VEuPathDB" id="FungiDB:LEMA_uP026750.1"/>
<accession>E4ZV97</accession>
<feature type="region of interest" description="Disordered" evidence="1">
    <location>
        <begin position="1"/>
        <end position="33"/>
    </location>
</feature>
<sequence length="45" mass="4804">MPSAGEPGGAASLPSNRSRTSPILLPERPTNRQQTLFLVQQTNKG</sequence>
<name>E4ZV97_LEPMJ</name>
<reference evidence="3" key="1">
    <citation type="journal article" date="2011" name="Nat. Commun.">
        <title>Effector diversification within compartments of the Leptosphaeria maculans genome affected by Repeat-Induced Point mutations.</title>
        <authorList>
            <person name="Rouxel T."/>
            <person name="Grandaubert J."/>
            <person name="Hane J.K."/>
            <person name="Hoede C."/>
            <person name="van de Wouw A.P."/>
            <person name="Couloux A."/>
            <person name="Dominguez V."/>
            <person name="Anthouard V."/>
            <person name="Bally P."/>
            <person name="Bourras S."/>
            <person name="Cozijnsen A.J."/>
            <person name="Ciuffetti L.M."/>
            <person name="Degrave A."/>
            <person name="Dilmaghani A."/>
            <person name="Duret L."/>
            <person name="Fudal I."/>
            <person name="Goodwin S.B."/>
            <person name="Gout L."/>
            <person name="Glaser N."/>
            <person name="Linglin J."/>
            <person name="Kema G.H.J."/>
            <person name="Lapalu N."/>
            <person name="Lawrence C.B."/>
            <person name="May K."/>
            <person name="Meyer M."/>
            <person name="Ollivier B."/>
            <person name="Poulain J."/>
            <person name="Schoch C.L."/>
            <person name="Simon A."/>
            <person name="Spatafora J.W."/>
            <person name="Stachowiak A."/>
            <person name="Turgeon B.G."/>
            <person name="Tyler B.M."/>
            <person name="Vincent D."/>
            <person name="Weissenbach J."/>
            <person name="Amselem J."/>
            <person name="Quesneville H."/>
            <person name="Oliver R.P."/>
            <person name="Wincker P."/>
            <person name="Balesdent M.-H."/>
            <person name="Howlett B.J."/>
        </authorList>
    </citation>
    <scope>NUCLEOTIDE SEQUENCE [LARGE SCALE GENOMIC DNA]</scope>
    <source>
        <strain evidence="3">JN3 / isolate v23.1.3 / race Av1-4-5-6-7-8</strain>
    </source>
</reference>
<dbReference type="InParanoid" id="E4ZV97"/>
<protein>
    <submittedName>
        <fullName evidence="2">Predicted protein</fullName>
    </submittedName>
</protein>
<proteinExistence type="predicted"/>
<dbReference type="Proteomes" id="UP000002668">
    <property type="component" value="Genome"/>
</dbReference>
<gene>
    <name evidence="2" type="ORF">LEMA_uP026750.1</name>
</gene>